<dbReference type="PANTHER" id="PTHR24177:SF292">
    <property type="entry name" value="ANKYRIN REPEAT FAMILY PROTEIN-RELATED"/>
    <property type="match status" value="1"/>
</dbReference>
<dbReference type="Pfam" id="PF12796">
    <property type="entry name" value="Ank_2"/>
    <property type="match status" value="1"/>
</dbReference>
<keyword evidence="3" id="KW-1133">Transmembrane helix</keyword>
<dbReference type="InterPro" id="IPR026961">
    <property type="entry name" value="PGG_dom"/>
</dbReference>
<reference evidence="5 6" key="1">
    <citation type="submission" date="2021-09" db="EMBL/GenBank/DDBJ databases">
        <title>Genomic insights and catalytic innovation underlie evolution of tropane alkaloids biosynthesis.</title>
        <authorList>
            <person name="Wang Y.-J."/>
            <person name="Tian T."/>
            <person name="Huang J.-P."/>
            <person name="Huang S.-X."/>
        </authorList>
    </citation>
    <scope>NUCLEOTIDE SEQUENCE [LARGE SCALE GENOMIC DNA]</scope>
    <source>
        <strain evidence="5">KIB-2018</strain>
        <tissue evidence="5">Leaf</tissue>
    </source>
</reference>
<gene>
    <name evidence="5" type="ORF">K2173_009832</name>
</gene>
<evidence type="ECO:0000256" key="1">
    <source>
        <dbReference type="PROSITE-ProRule" id="PRU00023"/>
    </source>
</evidence>
<feature type="compositionally biased region" description="Polar residues" evidence="2">
    <location>
        <begin position="120"/>
        <end position="133"/>
    </location>
</feature>
<dbReference type="SMART" id="SM00248">
    <property type="entry name" value="ANK"/>
    <property type="match status" value="4"/>
</dbReference>
<comment type="caution">
    <text evidence="5">The sequence shown here is derived from an EMBL/GenBank/DDBJ whole genome shotgun (WGS) entry which is preliminary data.</text>
</comment>
<dbReference type="GO" id="GO:0016020">
    <property type="term" value="C:membrane"/>
    <property type="evidence" value="ECO:0007669"/>
    <property type="project" value="TreeGrafter"/>
</dbReference>
<feature type="compositionally biased region" description="Basic and acidic residues" evidence="2">
    <location>
        <begin position="1"/>
        <end position="16"/>
    </location>
</feature>
<name>A0AAV8SZ32_9ROSI</name>
<keyword evidence="3" id="KW-0472">Membrane</keyword>
<evidence type="ECO:0000313" key="6">
    <source>
        <dbReference type="Proteomes" id="UP001159364"/>
    </source>
</evidence>
<evidence type="ECO:0000256" key="2">
    <source>
        <dbReference type="SAM" id="MobiDB-lite"/>
    </source>
</evidence>
<feature type="domain" description="PGG" evidence="4">
    <location>
        <begin position="529"/>
        <end position="640"/>
    </location>
</feature>
<keyword evidence="6" id="KW-1185">Reference proteome</keyword>
<feature type="transmembrane region" description="Helical" evidence="3">
    <location>
        <begin position="576"/>
        <end position="599"/>
    </location>
</feature>
<dbReference type="SUPFAM" id="SSF48403">
    <property type="entry name" value="Ankyrin repeat"/>
    <property type="match status" value="1"/>
</dbReference>
<evidence type="ECO:0000313" key="5">
    <source>
        <dbReference type="EMBL" id="KAJ8759731.1"/>
    </source>
</evidence>
<sequence length="702" mass="78798">MRTGSKMEEETRHGEVEVDDIELGNYRQSTTALNEIEPGYDETQDADLIRSQRDQVGVETETEDNGTENEDSGRETADSGTETEANGRETEDNGTESEDSGRETADRGRETEASGRETEGSVQASEDAQTGSRRFQEENSKKLHPDEISMRFELYRAAWQGNWDIVKEICETKKRKEIINHSITGRGETALHVAVSEGQTDFVRNLIKLMSKEAIKAPDNFGNTAFCNAATAGNVELAHEMLKRVEDLANIRGIERMLPIHVAALLGHKKMVSYLYDRTSDKAWEDDELINLLVTLIDNDIYDVALRMVEKHKALAVDRNWKQKTALDALARKKIGQAPAKCFNLLCCGAHRKSNPLPIEASRLLHLLWENVQLSDHRIDFEKNRSTLLTFKAARKGNSELLTLLIRTYPELVTKLDGNNCSIFHIAVLHRHEDVFKLIHEIGSAKSLVAAIKDNKKNNLLHLAAKLSPKKRLDAIPGAILQLQHDLLWFEEVEKVVNKSYVEANNLNKQTPEEVFLIEHKDIINEGWKWMRDTANSCMLVAILIATVVFAAAFTLPGGNNQAGKPMFLHDPQFQVFAIADAISLTFSVSAVLNYLSILSSRYTLNDLKRKLPGKLIQGLGMLFISVVAMMVAYIAAIFIIFKSGLLRTAIPIAATSIFPGVLFVWQQAGLLRDVVRSTYMHKYLFQPNKHTLVPRPPIGYV</sequence>
<accession>A0AAV8SZ32</accession>
<dbReference type="PANTHER" id="PTHR24177">
    <property type="entry name" value="CASKIN"/>
    <property type="match status" value="1"/>
</dbReference>
<dbReference type="PROSITE" id="PS50088">
    <property type="entry name" value="ANK_REPEAT"/>
    <property type="match status" value="1"/>
</dbReference>
<organism evidence="5 6">
    <name type="scientific">Erythroxylum novogranatense</name>
    <dbReference type="NCBI Taxonomy" id="1862640"/>
    <lineage>
        <taxon>Eukaryota</taxon>
        <taxon>Viridiplantae</taxon>
        <taxon>Streptophyta</taxon>
        <taxon>Embryophyta</taxon>
        <taxon>Tracheophyta</taxon>
        <taxon>Spermatophyta</taxon>
        <taxon>Magnoliopsida</taxon>
        <taxon>eudicotyledons</taxon>
        <taxon>Gunneridae</taxon>
        <taxon>Pentapetalae</taxon>
        <taxon>rosids</taxon>
        <taxon>fabids</taxon>
        <taxon>Malpighiales</taxon>
        <taxon>Erythroxylaceae</taxon>
        <taxon>Erythroxylum</taxon>
    </lineage>
</organism>
<keyword evidence="1" id="KW-0040">ANK repeat</keyword>
<dbReference type="PROSITE" id="PS50297">
    <property type="entry name" value="ANK_REP_REGION"/>
    <property type="match status" value="1"/>
</dbReference>
<protein>
    <recommendedName>
        <fullName evidence="4">PGG domain-containing protein</fullName>
    </recommendedName>
</protein>
<feature type="transmembrane region" description="Helical" evidence="3">
    <location>
        <begin position="538"/>
        <end position="556"/>
    </location>
</feature>
<feature type="transmembrane region" description="Helical" evidence="3">
    <location>
        <begin position="647"/>
        <end position="666"/>
    </location>
</feature>
<dbReference type="Proteomes" id="UP001159364">
    <property type="component" value="Linkage Group LG07"/>
</dbReference>
<dbReference type="InterPro" id="IPR002110">
    <property type="entry name" value="Ankyrin_rpt"/>
</dbReference>
<feature type="transmembrane region" description="Helical" evidence="3">
    <location>
        <begin position="620"/>
        <end position="641"/>
    </location>
</feature>
<dbReference type="Gene3D" id="1.25.40.20">
    <property type="entry name" value="Ankyrin repeat-containing domain"/>
    <property type="match status" value="2"/>
</dbReference>
<evidence type="ECO:0000259" key="4">
    <source>
        <dbReference type="Pfam" id="PF13962"/>
    </source>
</evidence>
<keyword evidence="3" id="KW-0812">Transmembrane</keyword>
<dbReference type="EMBL" id="JAIWQS010000007">
    <property type="protein sequence ID" value="KAJ8759731.1"/>
    <property type="molecule type" value="Genomic_DNA"/>
</dbReference>
<feature type="region of interest" description="Disordered" evidence="2">
    <location>
        <begin position="1"/>
        <end position="142"/>
    </location>
</feature>
<evidence type="ECO:0000256" key="3">
    <source>
        <dbReference type="SAM" id="Phobius"/>
    </source>
</evidence>
<proteinExistence type="predicted"/>
<feature type="repeat" description="ANK" evidence="1">
    <location>
        <begin position="186"/>
        <end position="208"/>
    </location>
</feature>
<dbReference type="AlphaFoldDB" id="A0AAV8SZ32"/>
<dbReference type="InterPro" id="IPR036770">
    <property type="entry name" value="Ankyrin_rpt-contain_sf"/>
</dbReference>
<dbReference type="Pfam" id="PF13962">
    <property type="entry name" value="PGG"/>
    <property type="match status" value="1"/>
</dbReference>
<feature type="compositionally biased region" description="Acidic residues" evidence="2">
    <location>
        <begin position="60"/>
        <end position="70"/>
    </location>
</feature>
<feature type="compositionally biased region" description="Basic and acidic residues" evidence="2">
    <location>
        <begin position="99"/>
        <end position="119"/>
    </location>
</feature>